<accession>V5GA71</accession>
<comment type="cofactor">
    <cofactor evidence="1 6">
        <name>FAD</name>
        <dbReference type="ChEBI" id="CHEBI:57692"/>
    </cofactor>
</comment>
<feature type="binding site" evidence="6">
    <location>
        <position position="171"/>
    </location>
    <ligand>
        <name>FAD</name>
        <dbReference type="ChEBI" id="CHEBI:57692"/>
    </ligand>
</feature>
<dbReference type="InterPro" id="IPR039261">
    <property type="entry name" value="FNR_nucleotide-bd"/>
</dbReference>
<organism evidence="8 9">
    <name type="scientific">Byssochlamys spectabilis (strain No. 5 / NBRC 109023)</name>
    <name type="common">Paecilomyces variotii</name>
    <dbReference type="NCBI Taxonomy" id="1356009"/>
    <lineage>
        <taxon>Eukaryota</taxon>
        <taxon>Fungi</taxon>
        <taxon>Dikarya</taxon>
        <taxon>Ascomycota</taxon>
        <taxon>Pezizomycotina</taxon>
        <taxon>Eurotiomycetes</taxon>
        <taxon>Eurotiomycetidae</taxon>
        <taxon>Eurotiales</taxon>
        <taxon>Thermoascaceae</taxon>
        <taxon>Paecilomyces</taxon>
    </lineage>
</organism>
<dbReference type="GO" id="GO:0005739">
    <property type="term" value="C:mitochondrion"/>
    <property type="evidence" value="ECO:0007669"/>
    <property type="project" value="TreeGrafter"/>
</dbReference>
<name>V5GA71_BYSSN</name>
<dbReference type="Gene3D" id="3.40.50.80">
    <property type="entry name" value="Nucleotide-binding domain of ferredoxin-NADP reductase (FNR) module"/>
    <property type="match status" value="1"/>
</dbReference>
<evidence type="ECO:0000256" key="1">
    <source>
        <dbReference type="ARBA" id="ARBA00001974"/>
    </source>
</evidence>
<dbReference type="eggNOG" id="KOG0534">
    <property type="taxonomic scope" value="Eukaryota"/>
</dbReference>
<dbReference type="HOGENOM" id="CLU_003827_6_0_1"/>
<feature type="binding site" evidence="6">
    <location>
        <position position="180"/>
    </location>
    <ligand>
        <name>FAD</name>
        <dbReference type="ChEBI" id="CHEBI:57692"/>
    </ligand>
</feature>
<dbReference type="SUPFAM" id="SSF52343">
    <property type="entry name" value="Ferredoxin reductase-like, C-terminal NADP-linked domain"/>
    <property type="match status" value="1"/>
</dbReference>
<reference evidence="9" key="1">
    <citation type="journal article" date="2014" name="Genome Announc.">
        <title>Draft genome sequence of the formaldehyde-resistant fungus Byssochlamys spectabilis No. 5 (anamorph Paecilomyces variotii No. 5) (NBRC109023).</title>
        <authorList>
            <person name="Oka T."/>
            <person name="Ekino K."/>
            <person name="Fukuda K."/>
            <person name="Nomura Y."/>
        </authorList>
    </citation>
    <scope>NUCLEOTIDE SEQUENCE [LARGE SCALE GENOMIC DNA]</scope>
    <source>
        <strain evidence="9">No. 5 / NBRC 109023</strain>
    </source>
</reference>
<dbReference type="Gene3D" id="2.40.30.10">
    <property type="entry name" value="Translation factors"/>
    <property type="match status" value="1"/>
</dbReference>
<keyword evidence="9" id="KW-1185">Reference proteome</keyword>
<dbReference type="AlphaFoldDB" id="V5GA71"/>
<dbReference type="Pfam" id="PF00175">
    <property type="entry name" value="NAD_binding_1"/>
    <property type="match status" value="1"/>
</dbReference>
<evidence type="ECO:0000259" key="7">
    <source>
        <dbReference type="PROSITE" id="PS51384"/>
    </source>
</evidence>
<evidence type="ECO:0000313" key="9">
    <source>
        <dbReference type="Proteomes" id="UP000018001"/>
    </source>
</evidence>
<dbReference type="OrthoDB" id="432685at2759"/>
<sequence length="386" mass="42711">MTPRLRGPGSLAFAGSTPCYPRTVPSSTFRASLRHVSSSASSSSSSSPSKGRTFVRIAVVAATAGAIGAYVRWQQDSKNSTLNPFTFTHYELVSREPISSTSSLFTLRPVRPGHNREVYEAAWRTGVWSVMFKQPQLQIGRDYTPLPPIEKVLDAAENTSEGEHQEPLRFLIRRDPHGEVSRYLHGLSLGTTVEMRGPQIECEIPSDVKDILFIAGGTGIAPALQAAYTLLRRENGTPDARIHILWANRKREDCLGGSNDNLQSPDERPWWRKLFSSSPATAPETPSKGLIVKELETLKSRFPGQITIDYFVDEERTMIDKQSILRLTKSSDVSTSGGKLILVSGPDGFISYMAGPKLWAEGRELQGPLQGMIRELDLKGWSVWKL</sequence>
<dbReference type="InParanoid" id="V5GA71"/>
<dbReference type="InterPro" id="IPR001433">
    <property type="entry name" value="OxRdtase_FAD/NAD-bd"/>
</dbReference>
<feature type="binding site" evidence="6">
    <location>
        <position position="143"/>
    </location>
    <ligand>
        <name>FAD</name>
        <dbReference type="ChEBI" id="CHEBI:57692"/>
    </ligand>
</feature>
<feature type="domain" description="FAD-binding FR-type" evidence="7">
    <location>
        <begin position="85"/>
        <end position="205"/>
    </location>
</feature>
<protein>
    <submittedName>
        <fullName evidence="8">Cytochrome c mitochondrial import factor (Cyc2), putative</fullName>
    </submittedName>
</protein>
<evidence type="ECO:0000256" key="2">
    <source>
        <dbReference type="ARBA" id="ARBA00006105"/>
    </source>
</evidence>
<dbReference type="InterPro" id="IPR001834">
    <property type="entry name" value="CBR-like"/>
</dbReference>
<dbReference type="SUPFAM" id="SSF63380">
    <property type="entry name" value="Riboflavin synthase domain-like"/>
    <property type="match status" value="1"/>
</dbReference>
<keyword evidence="4 6" id="KW-0274">FAD</keyword>
<evidence type="ECO:0000256" key="5">
    <source>
        <dbReference type="ARBA" id="ARBA00023002"/>
    </source>
</evidence>
<dbReference type="Proteomes" id="UP000018001">
    <property type="component" value="Unassembled WGS sequence"/>
</dbReference>
<dbReference type="InterPro" id="IPR017938">
    <property type="entry name" value="Riboflavin_synthase-like_b-brl"/>
</dbReference>
<keyword evidence="3 6" id="KW-0285">Flavoprotein</keyword>
<dbReference type="EMBL" id="BAUL01000218">
    <property type="protein sequence ID" value="GAD97842.1"/>
    <property type="molecule type" value="Genomic_DNA"/>
</dbReference>
<dbReference type="InterPro" id="IPR017927">
    <property type="entry name" value="FAD-bd_FR_type"/>
</dbReference>
<dbReference type="PANTHER" id="PTHR19370">
    <property type="entry name" value="NADH-CYTOCHROME B5 REDUCTASE"/>
    <property type="match status" value="1"/>
</dbReference>
<dbReference type="GO" id="GO:0016491">
    <property type="term" value="F:oxidoreductase activity"/>
    <property type="evidence" value="ECO:0007669"/>
    <property type="project" value="UniProtKB-KW"/>
</dbReference>
<evidence type="ECO:0000256" key="4">
    <source>
        <dbReference type="ARBA" id="ARBA00022827"/>
    </source>
</evidence>
<dbReference type="CDD" id="cd06183">
    <property type="entry name" value="cyt_b5_reduct_like"/>
    <property type="match status" value="1"/>
</dbReference>
<keyword evidence="5" id="KW-0560">Oxidoreductase</keyword>
<dbReference type="PRINTS" id="PR00406">
    <property type="entry name" value="CYTB5RDTASE"/>
</dbReference>
<evidence type="ECO:0000313" key="8">
    <source>
        <dbReference type="EMBL" id="GAD97842.1"/>
    </source>
</evidence>
<evidence type="ECO:0000256" key="6">
    <source>
        <dbReference type="PIRSR" id="PIRSR601834-1"/>
    </source>
</evidence>
<feature type="binding site" evidence="6">
    <location>
        <position position="141"/>
    </location>
    <ligand>
        <name>FAD</name>
        <dbReference type="ChEBI" id="CHEBI:57692"/>
    </ligand>
</feature>
<dbReference type="GO" id="GO:0016020">
    <property type="term" value="C:membrane"/>
    <property type="evidence" value="ECO:0007669"/>
    <property type="project" value="UniProtKB-SubCell"/>
</dbReference>
<comment type="caution">
    <text evidence="8">The sequence shown here is derived from an EMBL/GenBank/DDBJ whole genome shotgun (WGS) entry which is preliminary data.</text>
</comment>
<evidence type="ECO:0000256" key="3">
    <source>
        <dbReference type="ARBA" id="ARBA00022630"/>
    </source>
</evidence>
<proteinExistence type="inferred from homology"/>
<dbReference type="PANTHER" id="PTHR19370:SF189">
    <property type="entry name" value="CYTOCHROME C MITOCHONDRIAL IMPORT FACTOR CYC2"/>
    <property type="match status" value="1"/>
</dbReference>
<comment type="similarity">
    <text evidence="2">Belongs to the flavoprotein pyridine nucleotide cytochrome reductase family.</text>
</comment>
<dbReference type="PROSITE" id="PS51384">
    <property type="entry name" value="FAD_FR"/>
    <property type="match status" value="1"/>
</dbReference>
<gene>
    <name evidence="8" type="ORF">PVAR5_6524</name>
</gene>
<feature type="binding site" evidence="6">
    <location>
        <position position="181"/>
    </location>
    <ligand>
        <name>FAD</name>
        <dbReference type="ChEBI" id="CHEBI:57692"/>
    </ligand>
</feature>